<dbReference type="AlphaFoldDB" id="A0A6C0BDQ8"/>
<dbReference type="Pfam" id="PF12851">
    <property type="entry name" value="Tet_JBP"/>
    <property type="match status" value="1"/>
</dbReference>
<dbReference type="GO" id="GO:0046872">
    <property type="term" value="F:metal ion binding"/>
    <property type="evidence" value="ECO:0007669"/>
    <property type="project" value="UniProtKB-KW"/>
</dbReference>
<evidence type="ECO:0000256" key="3">
    <source>
        <dbReference type="ARBA" id="ARBA00022964"/>
    </source>
</evidence>
<evidence type="ECO:0000313" key="8">
    <source>
        <dbReference type="EMBL" id="QHS89523.1"/>
    </source>
</evidence>
<accession>A0A6C0BDQ8</accession>
<keyword evidence="5" id="KW-0408">Iron</keyword>
<keyword evidence="4" id="KW-0560">Oxidoreductase</keyword>
<evidence type="ECO:0000256" key="6">
    <source>
        <dbReference type="SAM" id="MobiDB-lite"/>
    </source>
</evidence>
<evidence type="ECO:0000256" key="2">
    <source>
        <dbReference type="ARBA" id="ARBA00022723"/>
    </source>
</evidence>
<feature type="compositionally biased region" description="Basic residues" evidence="6">
    <location>
        <begin position="314"/>
        <end position="323"/>
    </location>
</feature>
<dbReference type="InterPro" id="IPR024779">
    <property type="entry name" value="2OGFeDO_JBP1/TET_oxygenase_dom"/>
</dbReference>
<sequence length="383" mass="43873">MAIHSNRGKTRNAKPYDPEIYDGLQIPKGPTQPVKESVKTLVLKPKLTNDEIKGRQGTYFTEKDVDEIIKGDTDVYALDAETGEKKLLARFRKNVINKDLIRQGWEAFYSTAAPSRNRGAAAGPIDTKGLYWKKRNPTEITGWSARYMQDGKVSKMRVNNNVFSSVLGFFEETPFMGLPCRLTSYTQRYFKQYKHGLHFLQALSKMFKELLPTQYNAQLKQANMKSAYKIPETAFSSATINRNFRTALHMDDGDFRKGFGNLSVIERGEYGGGYTLFPRYKIGFDVRTGDFLAMDVHEWHCNTELTETAEQKSKNKRLSKIHRQNISTGTHGEDKPFTRISFVCYLREKLVGCNEAETKKYYKKIDFDPVHGSNGTRKKKSKN</sequence>
<dbReference type="EMBL" id="MN739111">
    <property type="protein sequence ID" value="QHS89523.1"/>
    <property type="molecule type" value="Genomic_DNA"/>
</dbReference>
<comment type="cofactor">
    <cofactor evidence="1">
        <name>Fe(2+)</name>
        <dbReference type="ChEBI" id="CHEBI:29033"/>
    </cofactor>
</comment>
<keyword evidence="3" id="KW-0223">Dioxygenase</keyword>
<organism evidence="8">
    <name type="scientific">viral metagenome</name>
    <dbReference type="NCBI Taxonomy" id="1070528"/>
    <lineage>
        <taxon>unclassified sequences</taxon>
        <taxon>metagenomes</taxon>
        <taxon>organismal metagenomes</taxon>
    </lineage>
</organism>
<name>A0A6C0BDQ8_9ZZZZ</name>
<evidence type="ECO:0000256" key="4">
    <source>
        <dbReference type="ARBA" id="ARBA00023002"/>
    </source>
</evidence>
<protein>
    <recommendedName>
        <fullName evidence="7">2OGFeDO JBP1/TET oxygenase domain-containing protein</fullName>
    </recommendedName>
</protein>
<keyword evidence="2" id="KW-0479">Metal-binding</keyword>
<dbReference type="GO" id="GO:0051213">
    <property type="term" value="F:dioxygenase activity"/>
    <property type="evidence" value="ECO:0007669"/>
    <property type="project" value="UniProtKB-KW"/>
</dbReference>
<feature type="domain" description="2OGFeDO JBP1/TET oxygenase" evidence="7">
    <location>
        <begin position="179"/>
        <end position="319"/>
    </location>
</feature>
<evidence type="ECO:0000256" key="1">
    <source>
        <dbReference type="ARBA" id="ARBA00001954"/>
    </source>
</evidence>
<evidence type="ECO:0000259" key="7">
    <source>
        <dbReference type="Pfam" id="PF12851"/>
    </source>
</evidence>
<reference evidence="8" key="1">
    <citation type="journal article" date="2020" name="Nature">
        <title>Giant virus diversity and host interactions through global metagenomics.</title>
        <authorList>
            <person name="Schulz F."/>
            <person name="Roux S."/>
            <person name="Paez-Espino D."/>
            <person name="Jungbluth S."/>
            <person name="Walsh D.A."/>
            <person name="Denef V.J."/>
            <person name="McMahon K.D."/>
            <person name="Konstantinidis K.T."/>
            <person name="Eloe-Fadrosh E.A."/>
            <person name="Kyrpides N.C."/>
            <person name="Woyke T."/>
        </authorList>
    </citation>
    <scope>NUCLEOTIDE SEQUENCE</scope>
    <source>
        <strain evidence="8">GVMAG-M-3300010158-60</strain>
    </source>
</reference>
<evidence type="ECO:0000256" key="5">
    <source>
        <dbReference type="ARBA" id="ARBA00023004"/>
    </source>
</evidence>
<proteinExistence type="predicted"/>
<feature type="region of interest" description="Disordered" evidence="6">
    <location>
        <begin position="310"/>
        <end position="332"/>
    </location>
</feature>